<protein>
    <submittedName>
        <fullName evidence="2">Uncharacterized protein</fullName>
    </submittedName>
</protein>
<feature type="region of interest" description="Disordered" evidence="1">
    <location>
        <begin position="21"/>
        <end position="51"/>
    </location>
</feature>
<organism evidence="2 3">
    <name type="scientific">Acacia crassicarpa</name>
    <name type="common">northern wattle</name>
    <dbReference type="NCBI Taxonomy" id="499986"/>
    <lineage>
        <taxon>Eukaryota</taxon>
        <taxon>Viridiplantae</taxon>
        <taxon>Streptophyta</taxon>
        <taxon>Embryophyta</taxon>
        <taxon>Tracheophyta</taxon>
        <taxon>Spermatophyta</taxon>
        <taxon>Magnoliopsida</taxon>
        <taxon>eudicotyledons</taxon>
        <taxon>Gunneridae</taxon>
        <taxon>Pentapetalae</taxon>
        <taxon>rosids</taxon>
        <taxon>fabids</taxon>
        <taxon>Fabales</taxon>
        <taxon>Fabaceae</taxon>
        <taxon>Caesalpinioideae</taxon>
        <taxon>mimosoid clade</taxon>
        <taxon>Acacieae</taxon>
        <taxon>Acacia</taxon>
    </lineage>
</organism>
<evidence type="ECO:0000256" key="1">
    <source>
        <dbReference type="SAM" id="MobiDB-lite"/>
    </source>
</evidence>
<reference evidence="2" key="1">
    <citation type="submission" date="2023-10" db="EMBL/GenBank/DDBJ databases">
        <title>Chromosome-level genome of the transformable northern wattle, Acacia crassicarpa.</title>
        <authorList>
            <person name="Massaro I."/>
            <person name="Sinha N.R."/>
            <person name="Poethig S."/>
            <person name="Leichty A.R."/>
        </authorList>
    </citation>
    <scope>NUCLEOTIDE SEQUENCE</scope>
    <source>
        <strain evidence="2">Acra3RX</strain>
        <tissue evidence="2">Leaf</tissue>
    </source>
</reference>
<gene>
    <name evidence="2" type="ORF">QN277_027255</name>
</gene>
<name>A0AAE1JB22_9FABA</name>
<dbReference type="PANTHER" id="PTHR38382">
    <property type="entry name" value="RNA-BINDING PROTEIN"/>
    <property type="match status" value="1"/>
</dbReference>
<feature type="region of interest" description="Disordered" evidence="1">
    <location>
        <begin position="170"/>
        <end position="189"/>
    </location>
</feature>
<evidence type="ECO:0000313" key="3">
    <source>
        <dbReference type="Proteomes" id="UP001293593"/>
    </source>
</evidence>
<dbReference type="PANTHER" id="PTHR38382:SF1">
    <property type="entry name" value="RNA-BINDING PROTEIN"/>
    <property type="match status" value="1"/>
</dbReference>
<comment type="caution">
    <text evidence="2">The sequence shown here is derived from an EMBL/GenBank/DDBJ whole genome shotgun (WGS) entry which is preliminary data.</text>
</comment>
<dbReference type="EMBL" id="JAWXYG010000008">
    <property type="protein sequence ID" value="KAK4266313.1"/>
    <property type="molecule type" value="Genomic_DNA"/>
</dbReference>
<accession>A0AAE1JB22</accession>
<sequence>MISKPQEPIRVFGQRSIDSTFRKLPSDSSTSFNELKGNEGKQASHKSNPVSLSDFLDRKLKKSSLVLGRIQGKPTPFLSPLGLGISGVKNVGTTDQVDGETQSISDRVIFEKFKHNDEEKGDFIGPNGVNETENSVEDDMQDSRKRRNPFVGLNKNQTVKRQVVILGGESTKRQMRRTTARSSSNKRAPPVYNHYKNGCGWWDYEMEGIDNEEVGFREVWEGVGSTSLGEIAHWH</sequence>
<dbReference type="Proteomes" id="UP001293593">
    <property type="component" value="Unassembled WGS sequence"/>
</dbReference>
<dbReference type="AlphaFoldDB" id="A0AAE1JB22"/>
<proteinExistence type="predicted"/>
<feature type="region of interest" description="Disordered" evidence="1">
    <location>
        <begin position="120"/>
        <end position="148"/>
    </location>
</feature>
<keyword evidence="3" id="KW-1185">Reference proteome</keyword>
<evidence type="ECO:0000313" key="2">
    <source>
        <dbReference type="EMBL" id="KAK4266313.1"/>
    </source>
</evidence>